<dbReference type="AlphaFoldDB" id="A0A4Q9H2N1"/>
<comment type="caution">
    <text evidence="1">The sequence shown here is derived from an EMBL/GenBank/DDBJ whole genome shotgun (WGS) entry which is preliminary data.</text>
</comment>
<dbReference type="OrthoDB" id="9130721at2"/>
<gene>
    <name evidence="1" type="ORF">EYS42_08770</name>
</gene>
<name>A0A4Q9H2N1_9BURK</name>
<keyword evidence="2" id="KW-1185">Reference proteome</keyword>
<sequence length="247" mass="25538">MIQTYTFRGQGRQIDAAGVSFRYESGSDGAGETTIELRVDGIPLGTFEPGDQLDLPTPARRWEIVPRSSGCLGSVRIGMGRVTSAKLSGVVQTIDGGKSRSLAGGGLAAYCGVGSVASQFGQAQLWNTAGSGKNLIVTACSVASGAQGPLNCSAFLGQVQLSTYIGAGQNKKTGGAVSTAAQTRVENVGAGRAPSVPQILRNFSGLASQQADWKSSEPIVILPGYGLTVHHWGAAVDLGVSFEWFEE</sequence>
<accession>A0A4Q9H2N1</accession>
<evidence type="ECO:0000313" key="2">
    <source>
        <dbReference type="Proteomes" id="UP000292120"/>
    </source>
</evidence>
<organism evidence="1 2">
    <name type="scientific">Aquabacterium lacunae</name>
    <dbReference type="NCBI Taxonomy" id="2528630"/>
    <lineage>
        <taxon>Bacteria</taxon>
        <taxon>Pseudomonadati</taxon>
        <taxon>Pseudomonadota</taxon>
        <taxon>Betaproteobacteria</taxon>
        <taxon>Burkholderiales</taxon>
        <taxon>Aquabacterium</taxon>
    </lineage>
</organism>
<evidence type="ECO:0000313" key="1">
    <source>
        <dbReference type="EMBL" id="TBO31327.1"/>
    </source>
</evidence>
<dbReference type="EMBL" id="SIXI01000003">
    <property type="protein sequence ID" value="TBO31327.1"/>
    <property type="molecule type" value="Genomic_DNA"/>
</dbReference>
<reference evidence="1 2" key="1">
    <citation type="submission" date="2019-02" db="EMBL/GenBank/DDBJ databases">
        <title>Aquabacterium sp. strain KMB7.</title>
        <authorList>
            <person name="Chen W.-M."/>
        </authorList>
    </citation>
    <scope>NUCLEOTIDE SEQUENCE [LARGE SCALE GENOMIC DNA]</scope>
    <source>
        <strain evidence="1 2">KMB7</strain>
    </source>
</reference>
<dbReference type="RefSeq" id="WP_130967782.1">
    <property type="nucleotide sequence ID" value="NZ_SIXI01000003.1"/>
</dbReference>
<proteinExistence type="predicted"/>
<protein>
    <submittedName>
        <fullName evidence="1">Uncharacterized protein</fullName>
    </submittedName>
</protein>
<dbReference type="Proteomes" id="UP000292120">
    <property type="component" value="Unassembled WGS sequence"/>
</dbReference>